<sequence>MRRITMMLALLVLSLGLYAANVNPIATAFTNGNASALENNMDKEVDLSLPSLTKSCPGSEAIQLLSNFFSANKPSGFTVVHQAEKKTTGFYVGKLSCGQISYRVNITYKIAGDSILIQSIRIE</sequence>
<gene>
    <name evidence="2" type="ORF">SAMN05660349_02271</name>
</gene>
<evidence type="ECO:0000313" key="2">
    <source>
        <dbReference type="EMBL" id="SKB67014.1"/>
    </source>
</evidence>
<name>A0A1T5D5M2_9BACT</name>
<dbReference type="AlphaFoldDB" id="A0A1T5D5M2"/>
<reference evidence="3" key="1">
    <citation type="submission" date="2017-02" db="EMBL/GenBank/DDBJ databases">
        <authorList>
            <person name="Varghese N."/>
            <person name="Submissions S."/>
        </authorList>
    </citation>
    <scope>NUCLEOTIDE SEQUENCE [LARGE SCALE GENOMIC DNA]</scope>
    <source>
        <strain evidence="3">DSM 24967</strain>
    </source>
</reference>
<dbReference type="EMBL" id="FUYQ01000016">
    <property type="protein sequence ID" value="SKB67014.1"/>
    <property type="molecule type" value="Genomic_DNA"/>
</dbReference>
<dbReference type="InterPro" id="IPR031977">
    <property type="entry name" value="DUF4783"/>
</dbReference>
<evidence type="ECO:0008006" key="4">
    <source>
        <dbReference type="Google" id="ProtNLM"/>
    </source>
</evidence>
<protein>
    <recommendedName>
        <fullName evidence="4">DUF4783 domain-containing protein</fullName>
    </recommendedName>
</protein>
<dbReference type="Pfam" id="PF16022">
    <property type="entry name" value="DUF4783"/>
    <property type="match status" value="1"/>
</dbReference>
<keyword evidence="1" id="KW-0732">Signal</keyword>
<dbReference type="Proteomes" id="UP000190852">
    <property type="component" value="Unassembled WGS sequence"/>
</dbReference>
<accession>A0A1T5D5M2</accession>
<evidence type="ECO:0000256" key="1">
    <source>
        <dbReference type="SAM" id="SignalP"/>
    </source>
</evidence>
<dbReference type="Gene3D" id="3.10.450.50">
    <property type="match status" value="1"/>
</dbReference>
<dbReference type="RefSeq" id="WP_079683737.1">
    <property type="nucleotide sequence ID" value="NZ_FUYQ01000016.1"/>
</dbReference>
<keyword evidence="3" id="KW-1185">Reference proteome</keyword>
<evidence type="ECO:0000313" key="3">
    <source>
        <dbReference type="Proteomes" id="UP000190852"/>
    </source>
</evidence>
<feature type="signal peptide" evidence="1">
    <location>
        <begin position="1"/>
        <end position="19"/>
    </location>
</feature>
<organism evidence="2 3">
    <name type="scientific">Parabacteroides chartae</name>
    <dbReference type="NCBI Taxonomy" id="1037355"/>
    <lineage>
        <taxon>Bacteria</taxon>
        <taxon>Pseudomonadati</taxon>
        <taxon>Bacteroidota</taxon>
        <taxon>Bacteroidia</taxon>
        <taxon>Bacteroidales</taxon>
        <taxon>Tannerellaceae</taxon>
        <taxon>Parabacteroides</taxon>
    </lineage>
</organism>
<feature type="chain" id="PRO_5012233758" description="DUF4783 domain-containing protein" evidence="1">
    <location>
        <begin position="20"/>
        <end position="123"/>
    </location>
</feature>
<proteinExistence type="predicted"/>